<feature type="compositionally biased region" description="Basic and acidic residues" evidence="6">
    <location>
        <begin position="1"/>
        <end position="13"/>
    </location>
</feature>
<dbReference type="EMBL" id="EF165720">
    <property type="protein sequence ID" value="ABO77131.1"/>
    <property type="molecule type" value="mRNA"/>
</dbReference>
<dbReference type="CDD" id="cd18913">
    <property type="entry name" value="bHLH-O_hairy_like"/>
    <property type="match status" value="1"/>
</dbReference>
<reference evidence="9" key="1">
    <citation type="journal article" date="2008" name="Dev. Biol.">
        <title>The segmentation cascade in the centipede Strigamia maritima: involvement of the Notch pathway and pair-rule gene homologues.</title>
        <authorList>
            <person name="Chipman A.D."/>
            <person name="Akam M."/>
        </authorList>
    </citation>
    <scope>NUCLEOTIDE SEQUENCE</scope>
</reference>
<dbReference type="PANTHER" id="PTHR10985">
    <property type="entry name" value="BASIC HELIX-LOOP-HELIX TRANSCRIPTION FACTOR, HES-RELATED"/>
    <property type="match status" value="1"/>
</dbReference>
<name>A9XBN9_STRMM</name>
<feature type="region of interest" description="Disordered" evidence="6">
    <location>
        <begin position="1"/>
        <end position="21"/>
    </location>
</feature>
<dbReference type="Gene3D" id="6.10.250.980">
    <property type="match status" value="1"/>
</dbReference>
<evidence type="ECO:0000256" key="2">
    <source>
        <dbReference type="ARBA" id="ARBA00023015"/>
    </source>
</evidence>
<gene>
    <name evidence="9" type="primary">HES4</name>
</gene>
<comment type="subcellular location">
    <subcellularLocation>
        <location evidence="1">Nucleus</location>
    </subcellularLocation>
</comment>
<evidence type="ECO:0000313" key="9">
    <source>
        <dbReference type="EMBL" id="ABO77131.1"/>
    </source>
</evidence>
<dbReference type="PROSITE" id="PS51054">
    <property type="entry name" value="ORANGE"/>
    <property type="match status" value="1"/>
</dbReference>
<evidence type="ECO:0000256" key="6">
    <source>
        <dbReference type="SAM" id="MobiDB-lite"/>
    </source>
</evidence>
<proteinExistence type="evidence at transcript level"/>
<keyword evidence="4" id="KW-0804">Transcription</keyword>
<dbReference type="FunFam" id="4.10.280.10:FF:000009">
    <property type="entry name" value="Transcription factor HES-1"/>
    <property type="match status" value="1"/>
</dbReference>
<keyword evidence="3" id="KW-0238">DNA-binding</keyword>
<feature type="domain" description="Orange" evidence="8">
    <location>
        <begin position="87"/>
        <end position="120"/>
    </location>
</feature>
<accession>A9XBN9</accession>
<dbReference type="GO" id="GO:0046983">
    <property type="term" value="F:protein dimerization activity"/>
    <property type="evidence" value="ECO:0007669"/>
    <property type="project" value="InterPro"/>
</dbReference>
<dbReference type="Pfam" id="PF07527">
    <property type="entry name" value="Hairy_orange"/>
    <property type="match status" value="1"/>
</dbReference>
<dbReference type="InterPro" id="IPR011598">
    <property type="entry name" value="bHLH_dom"/>
</dbReference>
<dbReference type="Pfam" id="PF00010">
    <property type="entry name" value="HLH"/>
    <property type="match status" value="1"/>
</dbReference>
<evidence type="ECO:0000259" key="7">
    <source>
        <dbReference type="PROSITE" id="PS50888"/>
    </source>
</evidence>
<dbReference type="SMART" id="SM00353">
    <property type="entry name" value="HLH"/>
    <property type="match status" value="1"/>
</dbReference>
<dbReference type="Gene3D" id="4.10.280.10">
    <property type="entry name" value="Helix-loop-helix DNA-binding domain"/>
    <property type="match status" value="1"/>
</dbReference>
<evidence type="ECO:0000256" key="5">
    <source>
        <dbReference type="ARBA" id="ARBA00023242"/>
    </source>
</evidence>
<evidence type="ECO:0000256" key="4">
    <source>
        <dbReference type="ARBA" id="ARBA00023163"/>
    </source>
</evidence>
<dbReference type="GO" id="GO:1990837">
    <property type="term" value="F:sequence-specific double-stranded DNA binding"/>
    <property type="evidence" value="ECO:0007669"/>
    <property type="project" value="UniProtKB-ARBA"/>
</dbReference>
<protein>
    <submittedName>
        <fullName evidence="9">Hairy-enhancer-of-split 4</fullName>
    </submittedName>
</protein>
<evidence type="ECO:0000256" key="3">
    <source>
        <dbReference type="ARBA" id="ARBA00023125"/>
    </source>
</evidence>
<sequence>MTEKMNKNADNRRSNKPIMEKRRRARINSCLNDLKTLILEAMKKDPSRHSKLEKADILEMTVKYLQNLQRQQIALTMATDPQIINKYRAGFGECATEVSRYVSRLDTIDPHMRTGLLNHLSTCLTSITPSRTPPGPTKTTNTPVHIQIPTGQVSLMPPVACDVVSGIQLVPSRLPNGELAFLLPTSSATSGSHITWATSPVSSSTSTLSPMGSDFSDISSSPEVEGPLGARGGAVPPAESPQNLSLTKKGCVDDGECMWRPW</sequence>
<dbReference type="SUPFAM" id="SSF47459">
    <property type="entry name" value="HLH, helix-loop-helix DNA-binding domain"/>
    <property type="match status" value="1"/>
</dbReference>
<feature type="region of interest" description="Disordered" evidence="6">
    <location>
        <begin position="197"/>
        <end position="247"/>
    </location>
</feature>
<keyword evidence="5" id="KW-0539">Nucleus</keyword>
<dbReference type="SMART" id="SM00511">
    <property type="entry name" value="ORANGE"/>
    <property type="match status" value="1"/>
</dbReference>
<feature type="compositionally biased region" description="Low complexity" evidence="6">
    <location>
        <begin position="197"/>
        <end position="209"/>
    </location>
</feature>
<dbReference type="InterPro" id="IPR003650">
    <property type="entry name" value="Orange_dom"/>
</dbReference>
<keyword evidence="2" id="KW-0805">Transcription regulation</keyword>
<dbReference type="InterPro" id="IPR036638">
    <property type="entry name" value="HLH_DNA-bd_sf"/>
</dbReference>
<dbReference type="GO" id="GO:0005634">
    <property type="term" value="C:nucleus"/>
    <property type="evidence" value="ECO:0007669"/>
    <property type="project" value="UniProtKB-SubCell"/>
</dbReference>
<evidence type="ECO:0000256" key="1">
    <source>
        <dbReference type="ARBA" id="ARBA00004123"/>
    </source>
</evidence>
<dbReference type="AlphaFoldDB" id="A9XBN9"/>
<feature type="domain" description="BHLH" evidence="7">
    <location>
        <begin position="11"/>
        <end position="68"/>
    </location>
</feature>
<organism evidence="9">
    <name type="scientific">Strigamia maritima</name>
    <name type="common">European centipede</name>
    <name type="synonym">Geophilus maritimus</name>
    <dbReference type="NCBI Taxonomy" id="126957"/>
    <lineage>
        <taxon>Eukaryota</taxon>
        <taxon>Metazoa</taxon>
        <taxon>Ecdysozoa</taxon>
        <taxon>Arthropoda</taxon>
        <taxon>Myriapoda</taxon>
        <taxon>Chilopoda</taxon>
        <taxon>Pleurostigmophora</taxon>
        <taxon>Geophilomorpha</taxon>
        <taxon>Linotaeniidae</taxon>
        <taxon>Strigamia</taxon>
    </lineage>
</organism>
<dbReference type="PROSITE" id="PS50888">
    <property type="entry name" value="BHLH"/>
    <property type="match status" value="1"/>
</dbReference>
<dbReference type="InterPro" id="IPR050370">
    <property type="entry name" value="HES_HEY"/>
</dbReference>
<evidence type="ECO:0000259" key="8">
    <source>
        <dbReference type="PROSITE" id="PS51054"/>
    </source>
</evidence>
<dbReference type="SUPFAM" id="SSF158457">
    <property type="entry name" value="Orange domain-like"/>
    <property type="match status" value="1"/>
</dbReference>
<dbReference type="GO" id="GO:0006355">
    <property type="term" value="P:regulation of DNA-templated transcription"/>
    <property type="evidence" value="ECO:0007669"/>
    <property type="project" value="InterPro"/>
</dbReference>